<dbReference type="PROSITE" id="PS00141">
    <property type="entry name" value="ASP_PROTEASE"/>
    <property type="match status" value="1"/>
</dbReference>
<dbReference type="PANTHER" id="PTHR37984:SF5">
    <property type="entry name" value="PROTEIN NYNRIN-LIKE"/>
    <property type="match status" value="1"/>
</dbReference>
<feature type="domain" description="Integrase catalytic" evidence="9">
    <location>
        <begin position="821"/>
        <end position="992"/>
    </location>
</feature>
<organism evidence="12">
    <name type="scientific">Cuerna arida</name>
    <dbReference type="NCBI Taxonomy" id="1464854"/>
    <lineage>
        <taxon>Eukaryota</taxon>
        <taxon>Metazoa</taxon>
        <taxon>Ecdysozoa</taxon>
        <taxon>Arthropoda</taxon>
        <taxon>Hexapoda</taxon>
        <taxon>Insecta</taxon>
        <taxon>Pterygota</taxon>
        <taxon>Neoptera</taxon>
        <taxon>Paraneoptera</taxon>
        <taxon>Hemiptera</taxon>
        <taxon>Auchenorrhyncha</taxon>
        <taxon>Membracoidea</taxon>
        <taxon>Cicadellidae</taxon>
        <taxon>Cicadellinae</taxon>
        <taxon>Proconiini</taxon>
        <taxon>Cuerna</taxon>
    </lineage>
</organism>
<dbReference type="InterPro" id="IPR043502">
    <property type="entry name" value="DNA/RNA_pol_sf"/>
</dbReference>
<dbReference type="GO" id="GO:0003964">
    <property type="term" value="F:RNA-directed DNA polymerase activity"/>
    <property type="evidence" value="ECO:0007669"/>
    <property type="project" value="UniProtKB-KW"/>
</dbReference>
<accession>A0A1B6H1P7</accession>
<dbReference type="InterPro" id="IPR012337">
    <property type="entry name" value="RNaseH-like_sf"/>
</dbReference>
<keyword evidence="7" id="KW-0695">RNA-directed DNA polymerase</keyword>
<dbReference type="GO" id="GO:0003676">
    <property type="term" value="F:nucleic acid binding"/>
    <property type="evidence" value="ECO:0007669"/>
    <property type="project" value="InterPro"/>
</dbReference>
<dbReference type="Pfam" id="PF17921">
    <property type="entry name" value="Integrase_H2C2"/>
    <property type="match status" value="1"/>
</dbReference>
<evidence type="ECO:0000259" key="9">
    <source>
        <dbReference type="PROSITE" id="PS50994"/>
    </source>
</evidence>
<evidence type="ECO:0000256" key="6">
    <source>
        <dbReference type="ARBA" id="ARBA00022801"/>
    </source>
</evidence>
<dbReference type="InterPro" id="IPR001584">
    <property type="entry name" value="Integrase_cat-core"/>
</dbReference>
<dbReference type="Gene3D" id="3.30.420.10">
    <property type="entry name" value="Ribonuclease H-like superfamily/Ribonuclease H"/>
    <property type="match status" value="1"/>
</dbReference>
<dbReference type="Pfam" id="PF17917">
    <property type="entry name" value="RT_RNaseH"/>
    <property type="match status" value="1"/>
</dbReference>
<dbReference type="GO" id="GO:0042575">
    <property type="term" value="C:DNA polymerase complex"/>
    <property type="evidence" value="ECO:0007669"/>
    <property type="project" value="UniProtKB-ARBA"/>
</dbReference>
<dbReference type="InterPro" id="IPR036397">
    <property type="entry name" value="RNaseH_sf"/>
</dbReference>
<dbReference type="Gene3D" id="3.10.10.10">
    <property type="entry name" value="HIV Type 1 Reverse Transcriptase, subunit A, domain 1"/>
    <property type="match status" value="1"/>
</dbReference>
<dbReference type="InterPro" id="IPR041373">
    <property type="entry name" value="RT_RNaseH"/>
</dbReference>
<sequence>MCDREFLLQEDMIEPDQATPNTYNFKCPEINLLVNNLPTTALIDTGANITCISEKWVLENKQKLGHFEELPLTGVHIKTAVSEKSKRVSKILLLNVSVNGIETILQLIMVPNLVHHIILGMDTIRIWKMELNFNKYTINLNINDNNILLKFDGSNYEGILCYLMNNDNDDDYDDMSIYDENLNEENLFNKYNTYCTKHFSVTPTPNVNSDTIKDTINMNQRLDSEQKEQLINLLTRYQHTFSDTPGLCNSYQHKLQVKDPTTFKQQSYSVPLAHHDAVMEEINRMEALGIIERNNSTFINPIIPVVKKSGEIRLCLDARKLNQILVPDYECNRSVNELLGKACNAKWLTSIDLTASYWQIPLSAESRQYTGFQFRGKTYQYKVVPFGISTSQAALVHALDKVFADEVEDFTLIYVDDICVISSNFPDHLLHLEIILQKLAKANMTVKFSKSTFCQSSIPFLGYTLTETGLQMDHSKVQPILDFPTPTNRKQLKSFLGCINYYNKFIDRYSETIQPLFRLTSRKNKFTWTKEDDDTFAKIKSLFLQTNVLHHPDITKTFFLQTDASDYAIGGHLYQLKDDGNKAAIVFLSRVLQPAEQRFTTTEKELLAIVYCLQKTRYLILGTKLKILTDNHAITFLKTCRLLNNRLTRWILAIQEYNFEIEHCKGADNQTADTLSRITHPQPSHPQQHQQDLIISYIKKVINPQLRRNFLELPKLQAEDPLLRIPYAVLELGPESPLHDKISQTYMLDGRMLYQKHRDNWLIVVPETTINLLIWECHHQYLHCGAKKCLNILQECFIFRNMGRRIRTTLATCDSCQRCKISQHPYHGLAKGISCTAKNDHLAVDLIGPLPTSVSNTKFILITIDIFTKFVKLYPIRSANTRTIINKLFGTHFIHFGQPKKIQSDNGSQFKSRTWIRKLEDNGIIPVYSPVYYPCYNLAERPIKEVKRCLRTYCAQQHRNWARYIPDINNFLNEVHHETTGFTPNELHLGQKDTRFWERYVTNPFIADLPLERKIYLTSQRIREKQKKRADKLNRQHKLTTFKLNDLVLVKSHPLSHAILGETSKLFEVYEGPFKIHRILGTSTYIVSPLDRQQELGPYHISTLKHYLTPITEENSFT</sequence>
<dbReference type="GO" id="GO:0006508">
    <property type="term" value="P:proteolysis"/>
    <property type="evidence" value="ECO:0007669"/>
    <property type="project" value="InterPro"/>
</dbReference>
<dbReference type="GO" id="GO:0004190">
    <property type="term" value="F:aspartic-type endopeptidase activity"/>
    <property type="evidence" value="ECO:0007669"/>
    <property type="project" value="InterPro"/>
</dbReference>
<dbReference type="SUPFAM" id="SSF56672">
    <property type="entry name" value="DNA/RNA polymerases"/>
    <property type="match status" value="1"/>
</dbReference>
<dbReference type="Gene3D" id="3.10.20.370">
    <property type="match status" value="1"/>
</dbReference>
<evidence type="ECO:0000256" key="4">
    <source>
        <dbReference type="ARBA" id="ARBA00022722"/>
    </source>
</evidence>
<dbReference type="PROSITE" id="PS50878">
    <property type="entry name" value="RT_POL"/>
    <property type="match status" value="1"/>
</dbReference>
<evidence type="ECO:0000256" key="7">
    <source>
        <dbReference type="ARBA" id="ARBA00022918"/>
    </source>
</evidence>
<evidence type="ECO:0000256" key="2">
    <source>
        <dbReference type="ARBA" id="ARBA00022679"/>
    </source>
</evidence>
<name>A0A1B6H1P7_9HEMI</name>
<dbReference type="Gene3D" id="2.40.70.10">
    <property type="entry name" value="Acid Proteases"/>
    <property type="match status" value="1"/>
</dbReference>
<dbReference type="GO" id="GO:0004519">
    <property type="term" value="F:endonuclease activity"/>
    <property type="evidence" value="ECO:0007669"/>
    <property type="project" value="UniProtKB-KW"/>
</dbReference>
<dbReference type="GO" id="GO:0015074">
    <property type="term" value="P:DNA integration"/>
    <property type="evidence" value="ECO:0007669"/>
    <property type="project" value="InterPro"/>
</dbReference>
<dbReference type="PANTHER" id="PTHR37984">
    <property type="entry name" value="PROTEIN CBG26694"/>
    <property type="match status" value="1"/>
</dbReference>
<keyword evidence="6" id="KW-0378">Hydrolase</keyword>
<dbReference type="Pfam" id="PF08284">
    <property type="entry name" value="RVP_2"/>
    <property type="match status" value="1"/>
</dbReference>
<dbReference type="AlphaFoldDB" id="A0A1B6H1P7"/>
<dbReference type="Gene3D" id="3.30.70.270">
    <property type="match status" value="2"/>
</dbReference>
<dbReference type="InterPro" id="IPR041588">
    <property type="entry name" value="Integrase_H2C2"/>
</dbReference>
<proteinExistence type="predicted"/>
<dbReference type="InterPro" id="IPR000477">
    <property type="entry name" value="RT_dom"/>
</dbReference>
<evidence type="ECO:0000313" key="11">
    <source>
        <dbReference type="EMBL" id="JAS61847.1"/>
    </source>
</evidence>
<dbReference type="CDD" id="cd01647">
    <property type="entry name" value="RT_LTR"/>
    <property type="match status" value="1"/>
</dbReference>
<evidence type="ECO:0000256" key="5">
    <source>
        <dbReference type="ARBA" id="ARBA00022759"/>
    </source>
</evidence>
<dbReference type="FunFam" id="3.30.70.270:FF:000020">
    <property type="entry name" value="Transposon Tf2-6 polyprotein-like Protein"/>
    <property type="match status" value="1"/>
</dbReference>
<dbReference type="Pfam" id="PF00665">
    <property type="entry name" value="rve"/>
    <property type="match status" value="1"/>
</dbReference>
<dbReference type="CDD" id="cd00303">
    <property type="entry name" value="retropepsin_like"/>
    <property type="match status" value="1"/>
</dbReference>
<dbReference type="PROSITE" id="PS50994">
    <property type="entry name" value="INTEGRASE"/>
    <property type="match status" value="1"/>
</dbReference>
<dbReference type="Gene3D" id="1.10.340.70">
    <property type="match status" value="1"/>
</dbReference>
<evidence type="ECO:0000313" key="10">
    <source>
        <dbReference type="EMBL" id="JAS58321.1"/>
    </source>
</evidence>
<dbReference type="CDD" id="cd09274">
    <property type="entry name" value="RNase_HI_RT_Ty3"/>
    <property type="match status" value="1"/>
</dbReference>
<gene>
    <name evidence="10" type="ORF">g.26250</name>
    <name evidence="11" type="ORF">g.26252</name>
    <name evidence="12" type="ORF">g.26254</name>
</gene>
<dbReference type="EC" id="2.7.7.49" evidence="1"/>
<keyword evidence="2" id="KW-0808">Transferase</keyword>
<evidence type="ECO:0000313" key="12">
    <source>
        <dbReference type="EMBL" id="JAS68595.1"/>
    </source>
</evidence>
<dbReference type="Pfam" id="PF00078">
    <property type="entry name" value="RVT_1"/>
    <property type="match status" value="1"/>
</dbReference>
<dbReference type="InterPro" id="IPR043128">
    <property type="entry name" value="Rev_trsase/Diguanyl_cyclase"/>
</dbReference>
<dbReference type="InterPro" id="IPR050951">
    <property type="entry name" value="Retrovirus_Pol_polyprotein"/>
</dbReference>
<dbReference type="SUPFAM" id="SSF53098">
    <property type="entry name" value="Ribonuclease H-like"/>
    <property type="match status" value="1"/>
</dbReference>
<dbReference type="InterPro" id="IPR001969">
    <property type="entry name" value="Aspartic_peptidase_AS"/>
</dbReference>
<keyword evidence="3" id="KW-0548">Nucleotidyltransferase</keyword>
<evidence type="ECO:0000256" key="3">
    <source>
        <dbReference type="ARBA" id="ARBA00022695"/>
    </source>
</evidence>
<feature type="domain" description="Reverse transcriptase" evidence="8">
    <location>
        <begin position="286"/>
        <end position="465"/>
    </location>
</feature>
<reference evidence="12" key="1">
    <citation type="submission" date="2015-11" db="EMBL/GenBank/DDBJ databases">
        <title>De novo transcriptome assembly of four potential Pierce s Disease insect vectors from Arizona vineyards.</title>
        <authorList>
            <person name="Tassone E.E."/>
        </authorList>
    </citation>
    <scope>NUCLEOTIDE SEQUENCE</scope>
</reference>
<dbReference type="EMBL" id="GECZ01007922">
    <property type="protein sequence ID" value="JAS61847.1"/>
    <property type="molecule type" value="Transcribed_RNA"/>
</dbReference>
<dbReference type="InterPro" id="IPR021109">
    <property type="entry name" value="Peptidase_aspartic_dom_sf"/>
</dbReference>
<dbReference type="EMBL" id="GECZ01001174">
    <property type="protein sequence ID" value="JAS68595.1"/>
    <property type="molecule type" value="Transcribed_RNA"/>
</dbReference>
<protein>
    <recommendedName>
        <fullName evidence="1">RNA-directed DNA polymerase</fullName>
        <ecNumber evidence="1">2.7.7.49</ecNumber>
    </recommendedName>
</protein>
<keyword evidence="4" id="KW-0540">Nuclease</keyword>
<keyword evidence="5" id="KW-0255">Endonuclease</keyword>
<dbReference type="SUPFAM" id="SSF50630">
    <property type="entry name" value="Acid proteases"/>
    <property type="match status" value="1"/>
</dbReference>
<evidence type="ECO:0000259" key="8">
    <source>
        <dbReference type="PROSITE" id="PS50878"/>
    </source>
</evidence>
<evidence type="ECO:0000256" key="1">
    <source>
        <dbReference type="ARBA" id="ARBA00012493"/>
    </source>
</evidence>
<dbReference type="EMBL" id="GECZ01011448">
    <property type="protein sequence ID" value="JAS58321.1"/>
    <property type="molecule type" value="Transcribed_RNA"/>
</dbReference>